<keyword evidence="10" id="KW-0496">Mitochondrion</keyword>
<dbReference type="EMBL" id="JACGWL010000693">
    <property type="protein sequence ID" value="KAK4382456.1"/>
    <property type="molecule type" value="Genomic_DNA"/>
</dbReference>
<keyword evidence="6" id="KW-0813">Transport</keyword>
<gene>
    <name evidence="14" type="ORF">Sango_2869300</name>
</gene>
<name>A0AAE1T6P9_9LAMI</name>
<evidence type="ECO:0000256" key="8">
    <source>
        <dbReference type="ARBA" id="ARBA00022792"/>
    </source>
</evidence>
<evidence type="ECO:0000256" key="9">
    <source>
        <dbReference type="ARBA" id="ARBA00022982"/>
    </source>
</evidence>
<reference evidence="14" key="1">
    <citation type="submission" date="2020-06" db="EMBL/GenBank/DDBJ databases">
        <authorList>
            <person name="Li T."/>
            <person name="Hu X."/>
            <person name="Zhang T."/>
            <person name="Song X."/>
            <person name="Zhang H."/>
            <person name="Dai N."/>
            <person name="Sheng W."/>
            <person name="Hou X."/>
            <person name="Wei L."/>
        </authorList>
    </citation>
    <scope>NUCLEOTIDE SEQUENCE</scope>
    <source>
        <strain evidence="14">K16</strain>
        <tissue evidence="14">Leaf</tissue>
    </source>
</reference>
<sequence>MDVTPALLLLHSCFAATAAVFLLCCYYILALLLRFFCYFVAVVLLSDCFCSVSASLLYSLLILILCSCLLLLHLLCLLDAAGGVPISVSVLICLNSPVSTDDAAITCRSCSLQPASAAVAAAACFCCPLLLQKTTATVHCCCCSFNAAAAAVHASTLLPVSAVANSKNRGLFSRNEGDPTAVGKPYSRSDFKSRNEILQLWMTPVLCLTMKQDKKDSQQPYATFVLGQEAFDGGNARLGLAKLGCTYILGYAAVPGTSLENTFGLLTIRLSQALGLFLCWTSDHGPFYNTRPDYSTWANYRIMGLPTRVEFYLPWKCEAERHTYEKCEYELVMERMLQMQKIREREAQLKAPQSAQSIPLAPKTANA</sequence>
<comment type="function">
    <text evidence="1">Accessory subunit of the mitochondrial membrane respiratory chain NADH dehydrogenase (Complex I), that is believed not to be involved in catalysis. Complex I functions in the transfer of electrons from NADH to the respiratory chain. The immediate electron acceptor for the enzyme is believed to be ubiquinone.</text>
</comment>
<dbReference type="PANTHER" id="PTHR20900">
    <property type="entry name" value="NADH:UBIQUINONE OXIDOREDUCTASE B18-LIKE SUBUNIT"/>
    <property type="match status" value="1"/>
</dbReference>
<evidence type="ECO:0000256" key="11">
    <source>
        <dbReference type="ARBA" id="ARBA00023136"/>
    </source>
</evidence>
<comment type="similarity">
    <text evidence="4">Belongs to the complex I NDUFB7 subunit family.</text>
</comment>
<dbReference type="GO" id="GO:0005743">
    <property type="term" value="C:mitochondrial inner membrane"/>
    <property type="evidence" value="ECO:0007669"/>
    <property type="project" value="UniProtKB-SubCell"/>
</dbReference>
<comment type="subcellular location">
    <subcellularLocation>
        <location evidence="3">Mitochondrion inner membrane</location>
        <topology evidence="3">Peripheral membrane protein</topology>
    </subcellularLocation>
    <subcellularLocation>
        <location evidence="2">Mitochondrion intermembrane space</location>
    </subcellularLocation>
</comment>
<evidence type="ECO:0000256" key="4">
    <source>
        <dbReference type="ARBA" id="ARBA00008006"/>
    </source>
</evidence>
<keyword evidence="7" id="KW-0679">Respiratory chain</keyword>
<protein>
    <recommendedName>
        <fullName evidence="5">NADH dehydrogenase [ubiquinone] 1 beta subcomplex subunit 7</fullName>
    </recommendedName>
</protein>
<feature type="transmembrane region" description="Helical" evidence="13">
    <location>
        <begin position="25"/>
        <end position="45"/>
    </location>
</feature>
<evidence type="ECO:0000256" key="1">
    <source>
        <dbReference type="ARBA" id="ARBA00003195"/>
    </source>
</evidence>
<evidence type="ECO:0000256" key="7">
    <source>
        <dbReference type="ARBA" id="ARBA00022660"/>
    </source>
</evidence>
<evidence type="ECO:0000256" key="13">
    <source>
        <dbReference type="SAM" id="Phobius"/>
    </source>
</evidence>
<keyword evidence="9" id="KW-0249">Electron transport</keyword>
<evidence type="ECO:0000256" key="12">
    <source>
        <dbReference type="ARBA" id="ARBA00023157"/>
    </source>
</evidence>
<proteinExistence type="inferred from homology"/>
<dbReference type="PANTHER" id="PTHR20900:SF0">
    <property type="entry name" value="NADH DEHYDROGENASE [UBIQUINONE] 1 BETA SUBCOMPLEX SUBUNIT 7"/>
    <property type="match status" value="1"/>
</dbReference>
<feature type="transmembrane region" description="Helical" evidence="13">
    <location>
        <begin position="57"/>
        <end position="75"/>
    </location>
</feature>
<dbReference type="GO" id="GO:0005758">
    <property type="term" value="C:mitochondrial intermembrane space"/>
    <property type="evidence" value="ECO:0007669"/>
    <property type="project" value="UniProtKB-SubCell"/>
</dbReference>
<keyword evidence="13" id="KW-1133">Transmembrane helix</keyword>
<evidence type="ECO:0000256" key="6">
    <source>
        <dbReference type="ARBA" id="ARBA00022448"/>
    </source>
</evidence>
<dbReference type="InterPro" id="IPR008698">
    <property type="entry name" value="NDUB7"/>
</dbReference>
<keyword evidence="8" id="KW-0999">Mitochondrion inner membrane</keyword>
<keyword evidence="12" id="KW-1015">Disulfide bond</keyword>
<dbReference type="AlphaFoldDB" id="A0AAE1T6P9"/>
<evidence type="ECO:0000256" key="3">
    <source>
        <dbReference type="ARBA" id="ARBA00004637"/>
    </source>
</evidence>
<evidence type="ECO:0000256" key="2">
    <source>
        <dbReference type="ARBA" id="ARBA00004569"/>
    </source>
</evidence>
<keyword evidence="13" id="KW-0812">Transmembrane</keyword>
<evidence type="ECO:0000313" key="14">
    <source>
        <dbReference type="EMBL" id="KAK4382456.1"/>
    </source>
</evidence>
<accession>A0AAE1T6P9</accession>
<comment type="caution">
    <text evidence="14">The sequence shown here is derived from an EMBL/GenBank/DDBJ whole genome shotgun (WGS) entry which is preliminary data.</text>
</comment>
<keyword evidence="11 13" id="KW-0472">Membrane</keyword>
<keyword evidence="15" id="KW-1185">Reference proteome</keyword>
<reference evidence="14" key="2">
    <citation type="journal article" date="2024" name="Plant">
        <title>Genomic evolution and insights into agronomic trait innovations of Sesamum species.</title>
        <authorList>
            <person name="Miao H."/>
            <person name="Wang L."/>
            <person name="Qu L."/>
            <person name="Liu H."/>
            <person name="Sun Y."/>
            <person name="Le M."/>
            <person name="Wang Q."/>
            <person name="Wei S."/>
            <person name="Zheng Y."/>
            <person name="Lin W."/>
            <person name="Duan Y."/>
            <person name="Cao H."/>
            <person name="Xiong S."/>
            <person name="Wang X."/>
            <person name="Wei L."/>
            <person name="Li C."/>
            <person name="Ma Q."/>
            <person name="Ju M."/>
            <person name="Zhao R."/>
            <person name="Li G."/>
            <person name="Mu C."/>
            <person name="Tian Q."/>
            <person name="Mei H."/>
            <person name="Zhang T."/>
            <person name="Gao T."/>
            <person name="Zhang H."/>
        </authorList>
    </citation>
    <scope>NUCLEOTIDE SEQUENCE</scope>
    <source>
        <strain evidence="14">K16</strain>
    </source>
</reference>
<organism evidence="14 15">
    <name type="scientific">Sesamum angolense</name>
    <dbReference type="NCBI Taxonomy" id="2727404"/>
    <lineage>
        <taxon>Eukaryota</taxon>
        <taxon>Viridiplantae</taxon>
        <taxon>Streptophyta</taxon>
        <taxon>Embryophyta</taxon>
        <taxon>Tracheophyta</taxon>
        <taxon>Spermatophyta</taxon>
        <taxon>Magnoliopsida</taxon>
        <taxon>eudicotyledons</taxon>
        <taxon>Gunneridae</taxon>
        <taxon>Pentapetalae</taxon>
        <taxon>asterids</taxon>
        <taxon>lamiids</taxon>
        <taxon>Lamiales</taxon>
        <taxon>Pedaliaceae</taxon>
        <taxon>Sesamum</taxon>
    </lineage>
</organism>
<dbReference type="Proteomes" id="UP001289374">
    <property type="component" value="Unassembled WGS sequence"/>
</dbReference>
<evidence type="ECO:0000256" key="5">
    <source>
        <dbReference type="ARBA" id="ARBA00018677"/>
    </source>
</evidence>
<evidence type="ECO:0000313" key="15">
    <source>
        <dbReference type="Proteomes" id="UP001289374"/>
    </source>
</evidence>
<evidence type="ECO:0000256" key="10">
    <source>
        <dbReference type="ARBA" id="ARBA00023128"/>
    </source>
</evidence>
<dbReference type="Pfam" id="PF05676">
    <property type="entry name" value="NDUF_B7"/>
    <property type="match status" value="1"/>
</dbReference>